<dbReference type="EMBL" id="JXTB01000664">
    <property type="protein sequence ID" value="PON34364.1"/>
    <property type="molecule type" value="Genomic_DNA"/>
</dbReference>
<feature type="non-terminal residue" evidence="1">
    <location>
        <position position="60"/>
    </location>
</feature>
<gene>
    <name evidence="1" type="ORF">PanWU01x14_344920</name>
</gene>
<accession>A0A2P5ACU3</accession>
<dbReference type="AlphaFoldDB" id="A0A2P5ACU3"/>
<reference evidence="2" key="1">
    <citation type="submission" date="2016-06" db="EMBL/GenBank/DDBJ databases">
        <title>Parallel loss of symbiosis genes in relatives of nitrogen-fixing non-legume Parasponia.</title>
        <authorList>
            <person name="Van Velzen R."/>
            <person name="Holmer R."/>
            <person name="Bu F."/>
            <person name="Rutten L."/>
            <person name="Van Zeijl A."/>
            <person name="Liu W."/>
            <person name="Santuari L."/>
            <person name="Cao Q."/>
            <person name="Sharma T."/>
            <person name="Shen D."/>
            <person name="Roswanjaya Y."/>
            <person name="Wardhani T."/>
            <person name="Kalhor M.S."/>
            <person name="Jansen J."/>
            <person name="Van den Hoogen J."/>
            <person name="Gungor B."/>
            <person name="Hartog M."/>
            <person name="Hontelez J."/>
            <person name="Verver J."/>
            <person name="Yang W.-C."/>
            <person name="Schijlen E."/>
            <person name="Repin R."/>
            <person name="Schilthuizen M."/>
            <person name="Schranz E."/>
            <person name="Heidstra R."/>
            <person name="Miyata K."/>
            <person name="Fedorova E."/>
            <person name="Kohlen W."/>
            <person name="Bisseling T."/>
            <person name="Smit S."/>
            <person name="Geurts R."/>
        </authorList>
    </citation>
    <scope>NUCLEOTIDE SEQUENCE [LARGE SCALE GENOMIC DNA]</scope>
    <source>
        <strain evidence="2">cv. WU1-14</strain>
    </source>
</reference>
<protein>
    <submittedName>
        <fullName evidence="1">Uncharacterized protein</fullName>
    </submittedName>
</protein>
<organism evidence="1 2">
    <name type="scientific">Parasponia andersonii</name>
    <name type="common">Sponia andersonii</name>
    <dbReference type="NCBI Taxonomy" id="3476"/>
    <lineage>
        <taxon>Eukaryota</taxon>
        <taxon>Viridiplantae</taxon>
        <taxon>Streptophyta</taxon>
        <taxon>Embryophyta</taxon>
        <taxon>Tracheophyta</taxon>
        <taxon>Spermatophyta</taxon>
        <taxon>Magnoliopsida</taxon>
        <taxon>eudicotyledons</taxon>
        <taxon>Gunneridae</taxon>
        <taxon>Pentapetalae</taxon>
        <taxon>rosids</taxon>
        <taxon>fabids</taxon>
        <taxon>Rosales</taxon>
        <taxon>Cannabaceae</taxon>
        <taxon>Parasponia</taxon>
    </lineage>
</organism>
<dbReference type="Proteomes" id="UP000237105">
    <property type="component" value="Unassembled WGS sequence"/>
</dbReference>
<keyword evidence="2" id="KW-1185">Reference proteome</keyword>
<sequence length="60" mass="7069">MVKMVEGGDWPRLEVKRKKGEKSKRKVTWPRFLGPLYRAPTSAPYGHREKYITVPNGRRE</sequence>
<name>A0A2P5ACU3_PARAD</name>
<proteinExistence type="predicted"/>
<evidence type="ECO:0000313" key="1">
    <source>
        <dbReference type="EMBL" id="PON34364.1"/>
    </source>
</evidence>
<comment type="caution">
    <text evidence="1">The sequence shown here is derived from an EMBL/GenBank/DDBJ whole genome shotgun (WGS) entry which is preliminary data.</text>
</comment>
<evidence type="ECO:0000313" key="2">
    <source>
        <dbReference type="Proteomes" id="UP000237105"/>
    </source>
</evidence>